<dbReference type="GeneID" id="66057773"/>
<dbReference type="EMBL" id="CAAKNF010000195">
    <property type="protein sequence ID" value="VIO98378.1"/>
    <property type="molecule type" value="Genomic_DNA"/>
</dbReference>
<dbReference type="AlphaFoldDB" id="A0A0J9XV56"/>
<keyword evidence="1" id="KW-0812">Transmembrane</keyword>
<gene>
    <name evidence="2 5 6" type="ORF">Bm13109</name>
    <name evidence="3" type="ORF">BM_BM13109</name>
    <name evidence="2" type="ORF">BM_Bm13109</name>
</gene>
<dbReference type="KEGG" id="bmy:BM_BM13109"/>
<organism evidence="2">
    <name type="scientific">Brugia malayi</name>
    <name type="common">Filarial nematode worm</name>
    <dbReference type="NCBI Taxonomy" id="6279"/>
    <lineage>
        <taxon>Eukaryota</taxon>
        <taxon>Metazoa</taxon>
        <taxon>Ecdysozoa</taxon>
        <taxon>Nematoda</taxon>
        <taxon>Chromadorea</taxon>
        <taxon>Rhabditida</taxon>
        <taxon>Spirurina</taxon>
        <taxon>Spiruromorpha</taxon>
        <taxon>Filarioidea</taxon>
        <taxon>Onchocercidae</taxon>
        <taxon>Brugia</taxon>
    </lineage>
</organism>
<dbReference type="EMBL" id="LN856957">
    <property type="protein sequence ID" value="CDP96354.1"/>
    <property type="molecule type" value="Genomic_DNA"/>
</dbReference>
<dbReference type="Proteomes" id="UP000006672">
    <property type="component" value="Unassembled WGS sequence"/>
</dbReference>
<keyword evidence="4" id="KW-1185">Reference proteome</keyword>
<evidence type="ECO:0000313" key="2">
    <source>
        <dbReference type="EMBL" id="CDP96354.1"/>
    </source>
</evidence>
<accession>A0A4E9FNM4</accession>
<dbReference type="WormBase" id="Bm13109">
    <property type="protein sequence ID" value="BM26800"/>
    <property type="gene ID" value="WBGene00233370"/>
</dbReference>
<evidence type="ECO:0000313" key="6">
    <source>
        <dbReference type="WormBase" id="Bm13109"/>
    </source>
</evidence>
<dbReference type="WBParaSite" id="Bm13109.1">
    <property type="protein sequence ID" value="Bm13109.1"/>
    <property type="gene ID" value="WBGene00233370"/>
</dbReference>
<reference evidence="3" key="3">
    <citation type="submission" date="2019-04" db="EMBL/GenBank/DDBJ databases">
        <authorList>
            <person name="Howe K."/>
            <person name="Paulini M."/>
            <person name="Williams G."/>
        </authorList>
    </citation>
    <scope>NUCLEOTIDE SEQUENCE [LARGE SCALE GENOMIC DNA]</scope>
    <source>
        <strain evidence="3">FR3</strain>
    </source>
</reference>
<feature type="transmembrane region" description="Helical" evidence="1">
    <location>
        <begin position="7"/>
        <end position="26"/>
    </location>
</feature>
<dbReference type="RefSeq" id="XP_042937722.1">
    <property type="nucleotide sequence ID" value="XM_043081788.1"/>
</dbReference>
<evidence type="ECO:0000256" key="1">
    <source>
        <dbReference type="SAM" id="Phobius"/>
    </source>
</evidence>
<dbReference type="CTD" id="66057773"/>
<accession>A0A0J9XV56</accession>
<evidence type="ECO:0000313" key="4">
    <source>
        <dbReference type="Proteomes" id="UP000006672"/>
    </source>
</evidence>
<reference evidence="2" key="2">
    <citation type="submission" date="2012-12" db="EMBL/GenBank/DDBJ databases">
        <authorList>
            <person name="Gao Y.W."/>
            <person name="Fan S.T."/>
            <person name="Sun H.T."/>
            <person name="Wang Z."/>
            <person name="Gao X.L."/>
            <person name="Li Y.G."/>
            <person name="Wang T.C."/>
            <person name="Zhang K."/>
            <person name="Xu W.W."/>
            <person name="Yu Z.J."/>
            <person name="Xia X.Z."/>
        </authorList>
    </citation>
    <scope>NUCLEOTIDE SEQUENCE</scope>
    <source>
        <strain evidence="2">FR3</strain>
    </source>
</reference>
<proteinExistence type="predicted"/>
<protein>
    <submittedName>
        <fullName evidence="2 5">Bm13109</fullName>
    </submittedName>
</protein>
<keyword evidence="1" id="KW-0472">Membrane</keyword>
<evidence type="ECO:0000313" key="3">
    <source>
        <dbReference type="EMBL" id="VIO98378.1"/>
    </source>
</evidence>
<reference evidence="5" key="4">
    <citation type="submission" date="2019-12" db="UniProtKB">
        <authorList>
            <consortium name="WormBaseParasite"/>
        </authorList>
    </citation>
    <scope>IDENTIFICATION</scope>
</reference>
<name>A0A0J9XV56_BRUMA</name>
<reference evidence="2 4" key="1">
    <citation type="journal article" date="2007" name="Science">
        <title>Draft genome of the filarial nematode parasite Brugia malayi.</title>
        <authorList>
            <person name="Ghedin E."/>
            <person name="Wang S."/>
            <person name="Spiro D."/>
            <person name="Caler E."/>
            <person name="Zhao Q."/>
            <person name="Crabtree J."/>
            <person name="Allen J.E."/>
            <person name="Delcher A.L."/>
            <person name="Guiliano D.B."/>
            <person name="Miranda-Saavedra D."/>
            <person name="Angiuoli S.V."/>
            <person name="Creasy T."/>
            <person name="Amedeo P."/>
            <person name="Haas B."/>
            <person name="El-Sayed N.M."/>
            <person name="Wortman J.R."/>
            <person name="Feldblyum T."/>
            <person name="Tallon L."/>
            <person name="Schatz M."/>
            <person name="Shumway M."/>
            <person name="Koo H."/>
            <person name="Salzberg S.L."/>
            <person name="Schobel S."/>
            <person name="Pertea M."/>
            <person name="Pop M."/>
            <person name="White O."/>
            <person name="Barton G.J."/>
            <person name="Carlow C.K."/>
            <person name="Crawford M.J."/>
            <person name="Daub J."/>
            <person name="Dimmic M.W."/>
            <person name="Estes C.F."/>
            <person name="Foster J.M."/>
            <person name="Ganatra M."/>
            <person name="Gregory W.F."/>
            <person name="Johnson N.M."/>
            <person name="Jin J."/>
            <person name="Komuniecki R."/>
            <person name="Korf I."/>
            <person name="Kumar S."/>
            <person name="Laney S."/>
            <person name="Li B.W."/>
            <person name="Li W."/>
            <person name="Lindblom T.H."/>
            <person name="Lustigman S."/>
            <person name="Ma D."/>
            <person name="Maina C.V."/>
            <person name="Martin D.M."/>
            <person name="McCarter J.P."/>
            <person name="McReynolds L."/>
            <person name="Mitreva M."/>
            <person name="Nutman T.B."/>
            <person name="Parkinson J."/>
            <person name="Peregrin-Alvarez J.M."/>
            <person name="Poole C."/>
            <person name="Ren Q."/>
            <person name="Saunders L."/>
            <person name="Sluder A.E."/>
            <person name="Smith K."/>
            <person name="Stanke M."/>
            <person name="Unnasch T.R."/>
            <person name="Ware J."/>
            <person name="Wei A.D."/>
            <person name="Weil G."/>
            <person name="Williams D.J."/>
            <person name="Zhang Y."/>
            <person name="Williams S.A."/>
            <person name="Fraser-Liggett C."/>
            <person name="Slatko B."/>
            <person name="Blaxter M.L."/>
            <person name="Scott A.L."/>
        </authorList>
    </citation>
    <scope>NUCLEOTIDE SEQUENCE</scope>
    <source>
        <strain evidence="2 4">FR3</strain>
    </source>
</reference>
<sequence>MRLKSTARRLLTSFCMPVLVALIYWLSETEWIEKDLNSHTELLI</sequence>
<keyword evidence="1" id="KW-1133">Transmembrane helix</keyword>
<evidence type="ECO:0000313" key="5">
    <source>
        <dbReference type="WBParaSite" id="Bm13109.1"/>
    </source>
</evidence>